<dbReference type="EMBL" id="KE346372">
    <property type="protein sequence ID" value="KJE96728.1"/>
    <property type="molecule type" value="Genomic_DNA"/>
</dbReference>
<dbReference type="eggNOG" id="KOG0032">
    <property type="taxonomic scope" value="Eukaryota"/>
</dbReference>
<dbReference type="GO" id="GO:0043065">
    <property type="term" value="P:positive regulation of apoptotic process"/>
    <property type="evidence" value="ECO:0007669"/>
    <property type="project" value="TreeGrafter"/>
</dbReference>
<evidence type="ECO:0000256" key="3">
    <source>
        <dbReference type="ARBA" id="ARBA00022741"/>
    </source>
</evidence>
<sequence length="512" mass="55467">MDTSSPMRLGGDKIVAWAKDAFEADFECSATLGKGRFGIVKQCKELATGKIYAAKFIEKRGRRKGFTVEQARLEVDILALCCGMNSENAEQTGSSANEIVKLHAVYESRAQLILVMDLVDGGELFEWLEKYGPLGEGRTRHVIKQVLKALATVHAKNIVHRDIKPENVLLATGGSCLCAGEPWITPALTTARMAGSSASTPTSSPAVQRRQAQALPSSCVCNKWTAKLADFGMARFASNAPRDLVGTPAYSSPEVIRFEAAGTASDMWSLGVVTYVLMTGVSPFQGDSENDTYANVTKGYLEFPTELFGGATEHAVRFIKALLQRNPARRLSAEAALAHPWFDAELPRPKAMNSSLNEAMMAAVIPLPASPIKTILEEAMECELPESNPNSPTILSPRSMPLPFSPLISSPFASPSASPRILGKTHSPQTQRASTPNSPASPRIRHHHRAGVTNSSTSSPTLVYAAKRRLSQTLRHEGSPKTIVAGRSHDAVDENDIPVEQQQQQQQQQQQL</sequence>
<dbReference type="GO" id="GO:0005634">
    <property type="term" value="C:nucleus"/>
    <property type="evidence" value="ECO:0007669"/>
    <property type="project" value="TreeGrafter"/>
</dbReference>
<dbReference type="InterPro" id="IPR008271">
    <property type="entry name" value="Ser/Thr_kinase_AS"/>
</dbReference>
<keyword evidence="5 6" id="KW-0067">ATP-binding</keyword>
<evidence type="ECO:0000256" key="7">
    <source>
        <dbReference type="SAM" id="MobiDB-lite"/>
    </source>
</evidence>
<feature type="region of interest" description="Disordered" evidence="7">
    <location>
        <begin position="415"/>
        <end position="512"/>
    </location>
</feature>
<keyword evidence="1" id="KW-0723">Serine/threonine-protein kinase</keyword>
<evidence type="ECO:0000313" key="10">
    <source>
        <dbReference type="Proteomes" id="UP000008743"/>
    </source>
</evidence>
<dbReference type="SMART" id="SM00220">
    <property type="entry name" value="S_TKc"/>
    <property type="match status" value="1"/>
</dbReference>
<feature type="compositionally biased region" description="Low complexity" evidence="7">
    <location>
        <begin position="501"/>
        <end position="512"/>
    </location>
</feature>
<dbReference type="RefSeq" id="XP_004343727.1">
    <property type="nucleotide sequence ID" value="XM_004343677.2"/>
</dbReference>
<evidence type="ECO:0000256" key="5">
    <source>
        <dbReference type="ARBA" id="ARBA00022840"/>
    </source>
</evidence>
<reference evidence="10" key="1">
    <citation type="submission" date="2011-02" db="EMBL/GenBank/DDBJ databases">
        <title>The Genome Sequence of Capsaspora owczarzaki ATCC 30864.</title>
        <authorList>
            <person name="Russ C."/>
            <person name="Cuomo C."/>
            <person name="Burger G."/>
            <person name="Gray M.W."/>
            <person name="Holland P.W.H."/>
            <person name="King N."/>
            <person name="Lang F.B.F."/>
            <person name="Roger A.J."/>
            <person name="Ruiz-Trillo I."/>
            <person name="Young S.K."/>
            <person name="Zeng Q."/>
            <person name="Gargeya S."/>
            <person name="Alvarado L."/>
            <person name="Berlin A."/>
            <person name="Chapman S.B."/>
            <person name="Chen Z."/>
            <person name="Freedman E."/>
            <person name="Gellesch M."/>
            <person name="Goldberg J."/>
            <person name="Griggs A."/>
            <person name="Gujja S."/>
            <person name="Heilman E."/>
            <person name="Heiman D."/>
            <person name="Howarth C."/>
            <person name="Mehta T."/>
            <person name="Neiman D."/>
            <person name="Pearson M."/>
            <person name="Roberts A."/>
            <person name="Saif S."/>
            <person name="Shea T."/>
            <person name="Shenoy N."/>
            <person name="Sisk P."/>
            <person name="Stolte C."/>
            <person name="Sykes S."/>
            <person name="White J."/>
            <person name="Yandava C."/>
            <person name="Haas B."/>
            <person name="Nusbaum C."/>
            <person name="Birren B."/>
        </authorList>
    </citation>
    <scope>NUCLEOTIDE SEQUENCE</scope>
    <source>
        <strain evidence="10">ATCC 30864</strain>
    </source>
</reference>
<dbReference type="Pfam" id="PF00069">
    <property type="entry name" value="Pkinase"/>
    <property type="match status" value="2"/>
</dbReference>
<proteinExistence type="predicted"/>
<evidence type="ECO:0000256" key="2">
    <source>
        <dbReference type="ARBA" id="ARBA00022679"/>
    </source>
</evidence>
<dbReference type="OMA" id="QCKELAT"/>
<dbReference type="AlphaFoldDB" id="A0A0D2WW90"/>
<dbReference type="InterPro" id="IPR000719">
    <property type="entry name" value="Prot_kinase_dom"/>
</dbReference>
<organism evidence="9 10">
    <name type="scientific">Capsaspora owczarzaki (strain ATCC 30864)</name>
    <dbReference type="NCBI Taxonomy" id="595528"/>
    <lineage>
        <taxon>Eukaryota</taxon>
        <taxon>Filasterea</taxon>
        <taxon>Capsaspora</taxon>
    </lineage>
</organism>
<dbReference type="OrthoDB" id="504170at2759"/>
<dbReference type="PROSITE" id="PS50011">
    <property type="entry name" value="PROTEIN_KINASE_DOM"/>
    <property type="match status" value="1"/>
</dbReference>
<accession>A0A0D2WW90</accession>
<dbReference type="PROSITE" id="PS00107">
    <property type="entry name" value="PROTEIN_KINASE_ATP"/>
    <property type="match status" value="1"/>
</dbReference>
<name>A0A0D2WW90_CAPO3</name>
<dbReference type="SUPFAM" id="SSF56112">
    <property type="entry name" value="Protein kinase-like (PK-like)"/>
    <property type="match status" value="1"/>
</dbReference>
<evidence type="ECO:0000313" key="9">
    <source>
        <dbReference type="EMBL" id="KJE96728.1"/>
    </source>
</evidence>
<dbReference type="STRING" id="595528.A0A0D2WW90"/>
<keyword evidence="4 9" id="KW-0418">Kinase</keyword>
<evidence type="ECO:0000256" key="4">
    <source>
        <dbReference type="ARBA" id="ARBA00022777"/>
    </source>
</evidence>
<dbReference type="PANTHER" id="PTHR24342:SF14">
    <property type="entry name" value="DEATH-ASSOCIATED PROTEIN KINASE DAPK-1"/>
    <property type="match status" value="1"/>
</dbReference>
<gene>
    <name evidence="9" type="ORF">CAOG_007003</name>
</gene>
<dbReference type="Gene3D" id="1.10.510.10">
    <property type="entry name" value="Transferase(Phosphotransferase) domain 1"/>
    <property type="match status" value="1"/>
</dbReference>
<feature type="compositionally biased region" description="Polar residues" evidence="7">
    <location>
        <begin position="452"/>
        <end position="461"/>
    </location>
</feature>
<evidence type="ECO:0000256" key="1">
    <source>
        <dbReference type="ARBA" id="ARBA00022527"/>
    </source>
</evidence>
<keyword evidence="3 6" id="KW-0547">Nucleotide-binding</keyword>
<feature type="domain" description="Protein kinase" evidence="8">
    <location>
        <begin position="26"/>
        <end position="342"/>
    </location>
</feature>
<feature type="compositionally biased region" description="Polar residues" evidence="7">
    <location>
        <begin position="426"/>
        <end position="440"/>
    </location>
</feature>
<keyword evidence="2" id="KW-0808">Transferase</keyword>
<feature type="binding site" evidence="6">
    <location>
        <position position="55"/>
    </location>
    <ligand>
        <name>ATP</name>
        <dbReference type="ChEBI" id="CHEBI:30616"/>
    </ligand>
</feature>
<dbReference type="GO" id="GO:0005524">
    <property type="term" value="F:ATP binding"/>
    <property type="evidence" value="ECO:0007669"/>
    <property type="project" value="UniProtKB-UniRule"/>
</dbReference>
<evidence type="ECO:0000256" key="6">
    <source>
        <dbReference type="PROSITE-ProRule" id="PRU10141"/>
    </source>
</evidence>
<dbReference type="GO" id="GO:0004674">
    <property type="term" value="F:protein serine/threonine kinase activity"/>
    <property type="evidence" value="ECO:0007669"/>
    <property type="project" value="UniProtKB-KW"/>
</dbReference>
<dbReference type="PANTHER" id="PTHR24342">
    <property type="entry name" value="SERINE/THREONINE-PROTEIN KINASE 17"/>
    <property type="match status" value="1"/>
</dbReference>
<dbReference type="Proteomes" id="UP000008743">
    <property type="component" value="Unassembled WGS sequence"/>
</dbReference>
<protein>
    <submittedName>
        <fullName evidence="9">CAMK/DAPK/DAPK protein kinase</fullName>
    </submittedName>
</protein>
<dbReference type="InterPro" id="IPR011009">
    <property type="entry name" value="Kinase-like_dom_sf"/>
</dbReference>
<dbReference type="Gene3D" id="3.30.200.20">
    <property type="entry name" value="Phosphorylase Kinase, domain 1"/>
    <property type="match status" value="1"/>
</dbReference>
<dbReference type="PhylomeDB" id="A0A0D2WW90"/>
<evidence type="ECO:0000259" key="8">
    <source>
        <dbReference type="PROSITE" id="PS50011"/>
    </source>
</evidence>
<dbReference type="InParanoid" id="A0A0D2WW90"/>
<dbReference type="GO" id="GO:0035556">
    <property type="term" value="P:intracellular signal transduction"/>
    <property type="evidence" value="ECO:0007669"/>
    <property type="project" value="TreeGrafter"/>
</dbReference>
<dbReference type="InterPro" id="IPR017441">
    <property type="entry name" value="Protein_kinase_ATP_BS"/>
</dbReference>
<dbReference type="PROSITE" id="PS00108">
    <property type="entry name" value="PROTEIN_KINASE_ST"/>
    <property type="match status" value="1"/>
</dbReference>
<keyword evidence="10" id="KW-1185">Reference proteome</keyword>